<keyword evidence="1" id="KW-0812">Transmembrane</keyword>
<accession>A0A2P2K7S3</accession>
<keyword evidence="1" id="KW-1133">Transmembrane helix</keyword>
<protein>
    <submittedName>
        <fullName evidence="2">Uncharacterized protein</fullName>
    </submittedName>
</protein>
<name>A0A2P2K7S3_RHIMU</name>
<feature type="transmembrane region" description="Helical" evidence="1">
    <location>
        <begin position="20"/>
        <end position="38"/>
    </location>
</feature>
<reference evidence="2" key="1">
    <citation type="submission" date="2018-02" db="EMBL/GenBank/DDBJ databases">
        <title>Rhizophora mucronata_Transcriptome.</title>
        <authorList>
            <person name="Meera S.P."/>
            <person name="Sreeshan A."/>
            <person name="Augustine A."/>
        </authorList>
    </citation>
    <scope>NUCLEOTIDE SEQUENCE</scope>
    <source>
        <tissue evidence="2">Leaf</tissue>
    </source>
</reference>
<sequence>MFFRNNAASDGFPAVSSWVFNYRGCGLLGFSFIVLVSSSNN</sequence>
<evidence type="ECO:0000256" key="1">
    <source>
        <dbReference type="SAM" id="Phobius"/>
    </source>
</evidence>
<proteinExistence type="predicted"/>
<evidence type="ECO:0000313" key="2">
    <source>
        <dbReference type="EMBL" id="MBX01804.1"/>
    </source>
</evidence>
<organism evidence="2">
    <name type="scientific">Rhizophora mucronata</name>
    <name type="common">Asiatic mangrove</name>
    <dbReference type="NCBI Taxonomy" id="61149"/>
    <lineage>
        <taxon>Eukaryota</taxon>
        <taxon>Viridiplantae</taxon>
        <taxon>Streptophyta</taxon>
        <taxon>Embryophyta</taxon>
        <taxon>Tracheophyta</taxon>
        <taxon>Spermatophyta</taxon>
        <taxon>Magnoliopsida</taxon>
        <taxon>eudicotyledons</taxon>
        <taxon>Gunneridae</taxon>
        <taxon>Pentapetalae</taxon>
        <taxon>rosids</taxon>
        <taxon>fabids</taxon>
        <taxon>Malpighiales</taxon>
        <taxon>Rhizophoraceae</taxon>
        <taxon>Rhizophora</taxon>
    </lineage>
</organism>
<dbReference type="AlphaFoldDB" id="A0A2P2K7S3"/>
<dbReference type="EMBL" id="GGEC01021320">
    <property type="protein sequence ID" value="MBX01804.1"/>
    <property type="molecule type" value="Transcribed_RNA"/>
</dbReference>
<keyword evidence="1" id="KW-0472">Membrane</keyword>